<dbReference type="HOGENOM" id="CLU_896524_0_0_9"/>
<comment type="similarity">
    <text evidence="2">Belongs to the bacterial solute-binding protein 8 family.</text>
</comment>
<dbReference type="GO" id="GO:1901678">
    <property type="term" value="P:iron coordination entity transport"/>
    <property type="evidence" value="ECO:0007669"/>
    <property type="project" value="UniProtKB-ARBA"/>
</dbReference>
<keyword evidence="8" id="KW-1185">Reference proteome</keyword>
<dbReference type="InterPro" id="IPR002491">
    <property type="entry name" value="ABC_transptr_periplasmic_BD"/>
</dbReference>
<dbReference type="PROSITE" id="PS51257">
    <property type="entry name" value="PROKAR_LIPOPROTEIN"/>
    <property type="match status" value="1"/>
</dbReference>
<dbReference type="Pfam" id="PF01497">
    <property type="entry name" value="Peripla_BP_2"/>
    <property type="match status" value="1"/>
</dbReference>
<keyword evidence="4 5" id="KW-0732">Signal</keyword>
<organism evidence="7 8">
    <name type="scientific">Jeotgalicoccus saudimassiliensis</name>
    <dbReference type="NCBI Taxonomy" id="1461582"/>
    <lineage>
        <taxon>Bacteria</taxon>
        <taxon>Bacillati</taxon>
        <taxon>Bacillota</taxon>
        <taxon>Bacilli</taxon>
        <taxon>Bacillales</taxon>
        <taxon>Staphylococcaceae</taxon>
        <taxon>Jeotgalicoccus</taxon>
    </lineage>
</organism>
<feature type="domain" description="Fe/B12 periplasmic-binding" evidence="6">
    <location>
        <begin position="51"/>
        <end position="309"/>
    </location>
</feature>
<evidence type="ECO:0000313" key="7">
    <source>
        <dbReference type="EMBL" id="CEA03756.1"/>
    </source>
</evidence>
<gene>
    <name evidence="7" type="ORF">BN1048_02198</name>
</gene>
<dbReference type="OrthoDB" id="2387806at2"/>
<evidence type="ECO:0000256" key="4">
    <source>
        <dbReference type="ARBA" id="ARBA00022729"/>
    </source>
</evidence>
<reference evidence="7 8" key="1">
    <citation type="submission" date="2014-07" db="EMBL/GenBank/DDBJ databases">
        <authorList>
            <person name="Urmite Genomes Urmite Genomes"/>
        </authorList>
    </citation>
    <scope>NUCLEOTIDE SEQUENCE [LARGE SCALE GENOMIC DNA]</scope>
    <source>
        <strain evidence="7 8">13MG44_air</strain>
    </source>
</reference>
<dbReference type="SUPFAM" id="SSF53807">
    <property type="entry name" value="Helical backbone' metal receptor"/>
    <property type="match status" value="1"/>
</dbReference>
<dbReference type="RefSeq" id="WP_035811204.1">
    <property type="nucleotide sequence ID" value="NZ_CCSE01000001.1"/>
</dbReference>
<feature type="chain" id="PRO_5001741969" evidence="5">
    <location>
        <begin position="23"/>
        <end position="310"/>
    </location>
</feature>
<proteinExistence type="inferred from homology"/>
<dbReference type="EMBL" id="CCSE01000001">
    <property type="protein sequence ID" value="CEA03756.1"/>
    <property type="molecule type" value="Genomic_DNA"/>
</dbReference>
<comment type="subcellular location">
    <subcellularLocation>
        <location evidence="1">Cell envelope</location>
    </subcellularLocation>
</comment>
<dbReference type="GO" id="GO:0030288">
    <property type="term" value="C:outer membrane-bounded periplasmic space"/>
    <property type="evidence" value="ECO:0007669"/>
    <property type="project" value="TreeGrafter"/>
</dbReference>
<evidence type="ECO:0000259" key="6">
    <source>
        <dbReference type="PROSITE" id="PS50983"/>
    </source>
</evidence>
<accession>A0A078MGH2</accession>
<dbReference type="STRING" id="1461582.BN1048_02198"/>
<dbReference type="AlphaFoldDB" id="A0A078MGH2"/>
<dbReference type="Gene3D" id="3.40.50.1980">
    <property type="entry name" value="Nitrogenase molybdenum iron protein domain"/>
    <property type="match status" value="2"/>
</dbReference>
<dbReference type="PROSITE" id="PS50983">
    <property type="entry name" value="FE_B12_PBP"/>
    <property type="match status" value="1"/>
</dbReference>
<evidence type="ECO:0000256" key="2">
    <source>
        <dbReference type="ARBA" id="ARBA00008814"/>
    </source>
</evidence>
<dbReference type="PANTHER" id="PTHR30532">
    <property type="entry name" value="IRON III DICITRATE-BINDING PERIPLASMIC PROTEIN"/>
    <property type="match status" value="1"/>
</dbReference>
<feature type="signal peptide" evidence="5">
    <location>
        <begin position="1"/>
        <end position="22"/>
    </location>
</feature>
<dbReference type="Proteomes" id="UP000044136">
    <property type="component" value="Unassembled WGS sequence"/>
</dbReference>
<evidence type="ECO:0000256" key="5">
    <source>
        <dbReference type="SAM" id="SignalP"/>
    </source>
</evidence>
<evidence type="ECO:0000313" key="8">
    <source>
        <dbReference type="Proteomes" id="UP000044136"/>
    </source>
</evidence>
<sequence length="310" mass="35135">MRLKIIMLMTALLILTGCSSFREIDVSEDGETRRITTEDTNEIDIPAQPENIVLFRTIDAGNAALLGFDVSGVNAGLKNNSTVEEEFGSEVTYLEPGDIDSLKEINPDLIVTYSPDEHFEAYMEIAPTIRITYSSGIMSPFNPRAYLTQLYYLGVILNKEQEANKIGDEWEAETTVLKRELYEQVEDRQALVAVEHEDGYVMYNEYMSYGTEAVYDVLGFQMDSNAKDNLKDSLFDVKQPADFREFEADYMFVNVENTNNPALQEEFAEVLGIPSDHVILLNSEDYITNDLISVREQTEYIVNKINEAGE</sequence>
<evidence type="ECO:0000256" key="1">
    <source>
        <dbReference type="ARBA" id="ARBA00004196"/>
    </source>
</evidence>
<dbReference type="InterPro" id="IPR051313">
    <property type="entry name" value="Bact_iron-sidero_bind"/>
</dbReference>
<evidence type="ECO:0000256" key="3">
    <source>
        <dbReference type="ARBA" id="ARBA00022448"/>
    </source>
</evidence>
<protein>
    <submittedName>
        <fullName evidence="7">Periplasmic binding protein</fullName>
    </submittedName>
</protein>
<dbReference type="eggNOG" id="COG0614">
    <property type="taxonomic scope" value="Bacteria"/>
</dbReference>
<name>A0A078MGH2_9STAP</name>
<dbReference type="PANTHER" id="PTHR30532:SF26">
    <property type="entry name" value="IRON(3+)-HYDROXAMATE-BINDING PROTEIN FHUD"/>
    <property type="match status" value="1"/>
</dbReference>
<keyword evidence="3" id="KW-0813">Transport</keyword>